<protein>
    <submittedName>
        <fullName evidence="1">Uncharacterized protein gp49.1</fullName>
    </submittedName>
</protein>
<evidence type="ECO:0000313" key="1">
    <source>
        <dbReference type="EMBL" id="ADO19425.1"/>
    </source>
</evidence>
<name>E3SFH2_BPSP8</name>
<dbReference type="KEGG" id="vg:9830444"/>
<organism evidence="1 2">
    <name type="scientific">Shigella phage SP18</name>
    <dbReference type="NCBI Taxonomy" id="645664"/>
    <lineage>
        <taxon>Viruses</taxon>
        <taxon>Duplodnaviria</taxon>
        <taxon>Heunggongvirae</taxon>
        <taxon>Uroviricota</taxon>
        <taxon>Caudoviricetes</taxon>
        <taxon>Pantevenvirales</taxon>
        <taxon>Straboviridae</taxon>
        <taxon>Tevenvirinae</taxon>
        <taxon>Gaprivervirus</taxon>
        <taxon>Gaprivervirus sp18</taxon>
    </lineage>
</organism>
<organismHost>
    <name type="scientific">Shigella sonnei</name>
    <dbReference type="NCBI Taxonomy" id="624"/>
</organismHost>
<dbReference type="Proteomes" id="UP000007042">
    <property type="component" value="Segment"/>
</dbReference>
<proteinExistence type="predicted"/>
<dbReference type="GeneID" id="9830444"/>
<keyword evidence="2" id="KW-1185">Reference proteome</keyword>
<sequence>MDYAIKPWYTARWETVEPEEPVYNDSEIDYNEPSNNDLIDMGFGYEYQN</sequence>
<dbReference type="RefSeq" id="YP_003934708.1">
    <property type="nucleotide sequence ID" value="NC_014595.1"/>
</dbReference>
<reference evidence="1 2" key="1">
    <citation type="journal article" date="2010" name="J. Microbiol.">
        <title>Phenotypic characterization and genomic analysis of the Shigella sonnei bacteriophage SP18.</title>
        <authorList>
            <person name="Kim K.H."/>
            <person name="Chang H.W."/>
            <person name="Nam Y.D."/>
            <person name="Roh S.W."/>
            <person name="Bae J.W."/>
        </authorList>
    </citation>
    <scope>NUCLEOTIDE SEQUENCE [LARGE SCALE GENOMIC DNA]</scope>
</reference>
<accession>E3SFH2</accession>
<evidence type="ECO:0000313" key="2">
    <source>
        <dbReference type="Proteomes" id="UP000007042"/>
    </source>
</evidence>
<dbReference type="EMBL" id="GQ981382">
    <property type="protein sequence ID" value="ADO19425.1"/>
    <property type="molecule type" value="Genomic_DNA"/>
</dbReference>
<gene>
    <name evidence="1" type="primary">gp49.1</name>
    <name evidence="1" type="ORF">SP18gp083</name>
</gene>